<name>A0A179G7Z8_METCM</name>
<dbReference type="AlphaFoldDB" id="A0A179G7Z8"/>
<dbReference type="EMBL" id="LSBJ02000001">
    <property type="protein sequence ID" value="OAQ73926.1"/>
    <property type="molecule type" value="Genomic_DNA"/>
</dbReference>
<organism evidence="1 2">
    <name type="scientific">Pochonia chlamydosporia 170</name>
    <dbReference type="NCBI Taxonomy" id="1380566"/>
    <lineage>
        <taxon>Eukaryota</taxon>
        <taxon>Fungi</taxon>
        <taxon>Dikarya</taxon>
        <taxon>Ascomycota</taxon>
        <taxon>Pezizomycotina</taxon>
        <taxon>Sordariomycetes</taxon>
        <taxon>Hypocreomycetidae</taxon>
        <taxon>Hypocreales</taxon>
        <taxon>Clavicipitaceae</taxon>
        <taxon>Pochonia</taxon>
    </lineage>
</organism>
<sequence>MWLMRCQCLAAGQRHFLFVESLARFSACRQRRGRWETFNWTKRCRAGEQ</sequence>
<proteinExistence type="predicted"/>
<gene>
    <name evidence="1" type="ORF">VFPPC_15385</name>
</gene>
<dbReference type="GeneID" id="28857132"/>
<dbReference type="KEGG" id="pchm:VFPPC_15385"/>
<reference evidence="1 2" key="1">
    <citation type="journal article" date="2016" name="PLoS Pathog.">
        <title>Biosynthesis of antibiotic leucinostatins in bio-control fungus Purpureocillium lilacinum and their inhibition on phytophthora revealed by genome mining.</title>
        <authorList>
            <person name="Wang G."/>
            <person name="Liu Z."/>
            <person name="Lin R."/>
            <person name="Li E."/>
            <person name="Mao Z."/>
            <person name="Ling J."/>
            <person name="Yang Y."/>
            <person name="Yin W.B."/>
            <person name="Xie B."/>
        </authorList>
    </citation>
    <scope>NUCLEOTIDE SEQUENCE [LARGE SCALE GENOMIC DNA]</scope>
    <source>
        <strain evidence="1">170</strain>
    </source>
</reference>
<dbReference type="Proteomes" id="UP000078397">
    <property type="component" value="Unassembled WGS sequence"/>
</dbReference>
<evidence type="ECO:0000313" key="2">
    <source>
        <dbReference type="Proteomes" id="UP000078397"/>
    </source>
</evidence>
<keyword evidence="2" id="KW-1185">Reference proteome</keyword>
<protein>
    <submittedName>
        <fullName evidence="1">Uncharacterized protein</fullName>
    </submittedName>
</protein>
<dbReference type="RefSeq" id="XP_018150009.1">
    <property type="nucleotide sequence ID" value="XM_018293138.1"/>
</dbReference>
<evidence type="ECO:0000313" key="1">
    <source>
        <dbReference type="EMBL" id="OAQ73926.1"/>
    </source>
</evidence>
<comment type="caution">
    <text evidence="1">The sequence shown here is derived from an EMBL/GenBank/DDBJ whole genome shotgun (WGS) entry which is preliminary data.</text>
</comment>
<accession>A0A179G7Z8</accession>